<accession>A0A9P6KA69</accession>
<sequence length="143" mass="15666">TGNRTKAGALQDLQNSIVRYVKNNFLDGHRQDAYDLFLLYDVDPRGSYPLVDKRPIQLKALPLVPVVGIIMILASAVLPKDALSTAVLLFASFWLAVVTYTLQLIVANGTDYINWPRLVPLPYAPTSKFAAVVAGQPVGLKTE</sequence>
<evidence type="ECO:0000313" key="2">
    <source>
        <dbReference type="EMBL" id="KAF9577345.1"/>
    </source>
</evidence>
<name>A0A9P6KA69_9FUNG</name>
<dbReference type="GO" id="GO:0005783">
    <property type="term" value="C:endoplasmic reticulum"/>
    <property type="evidence" value="ECO:0007669"/>
    <property type="project" value="TreeGrafter"/>
</dbReference>
<gene>
    <name evidence="2" type="ORF">BGW38_007496</name>
</gene>
<feature type="transmembrane region" description="Helical" evidence="1">
    <location>
        <begin position="84"/>
        <end position="107"/>
    </location>
</feature>
<proteinExistence type="predicted"/>
<organism evidence="2 3">
    <name type="scientific">Lunasporangiospora selenospora</name>
    <dbReference type="NCBI Taxonomy" id="979761"/>
    <lineage>
        <taxon>Eukaryota</taxon>
        <taxon>Fungi</taxon>
        <taxon>Fungi incertae sedis</taxon>
        <taxon>Mucoromycota</taxon>
        <taxon>Mortierellomycotina</taxon>
        <taxon>Mortierellomycetes</taxon>
        <taxon>Mortierellales</taxon>
        <taxon>Mortierellaceae</taxon>
        <taxon>Lunasporangiospora</taxon>
    </lineage>
</organism>
<keyword evidence="1" id="KW-0472">Membrane</keyword>
<reference evidence="2" key="1">
    <citation type="journal article" date="2020" name="Fungal Divers.">
        <title>Resolving the Mortierellaceae phylogeny through synthesis of multi-gene phylogenetics and phylogenomics.</title>
        <authorList>
            <person name="Vandepol N."/>
            <person name="Liber J."/>
            <person name="Desiro A."/>
            <person name="Na H."/>
            <person name="Kennedy M."/>
            <person name="Barry K."/>
            <person name="Grigoriev I.V."/>
            <person name="Miller A.N."/>
            <person name="O'Donnell K."/>
            <person name="Stajich J.E."/>
            <person name="Bonito G."/>
        </authorList>
    </citation>
    <scope>NUCLEOTIDE SEQUENCE</scope>
    <source>
        <strain evidence="2">KOD1015</strain>
    </source>
</reference>
<protein>
    <submittedName>
        <fullName evidence="2">Uncharacterized protein</fullName>
    </submittedName>
</protein>
<dbReference type="GO" id="GO:0043812">
    <property type="term" value="F:phosphatidylinositol-4-phosphate phosphatase activity"/>
    <property type="evidence" value="ECO:0007669"/>
    <property type="project" value="TreeGrafter"/>
</dbReference>
<feature type="transmembrane region" description="Helical" evidence="1">
    <location>
        <begin position="60"/>
        <end position="78"/>
    </location>
</feature>
<evidence type="ECO:0000256" key="1">
    <source>
        <dbReference type="SAM" id="Phobius"/>
    </source>
</evidence>
<dbReference type="PANTHER" id="PTHR45662">
    <property type="entry name" value="PHOSPHATIDYLINOSITIDE PHOSPHATASE SAC1"/>
    <property type="match status" value="1"/>
</dbReference>
<dbReference type="PANTHER" id="PTHR45662:SF2">
    <property type="entry name" value="PHOSPHATIDYLINOSITOL-3-PHOSPHATASE SAC1"/>
    <property type="match status" value="1"/>
</dbReference>
<dbReference type="Proteomes" id="UP000780801">
    <property type="component" value="Unassembled WGS sequence"/>
</dbReference>
<feature type="non-terminal residue" evidence="2">
    <location>
        <position position="143"/>
    </location>
</feature>
<keyword evidence="1" id="KW-0812">Transmembrane</keyword>
<keyword evidence="3" id="KW-1185">Reference proteome</keyword>
<comment type="caution">
    <text evidence="2">The sequence shown here is derived from an EMBL/GenBank/DDBJ whole genome shotgun (WGS) entry which is preliminary data.</text>
</comment>
<dbReference type="GO" id="GO:0046856">
    <property type="term" value="P:phosphatidylinositol dephosphorylation"/>
    <property type="evidence" value="ECO:0007669"/>
    <property type="project" value="TreeGrafter"/>
</dbReference>
<keyword evidence="1" id="KW-1133">Transmembrane helix</keyword>
<dbReference type="OrthoDB" id="2443186at2759"/>
<dbReference type="EMBL" id="JAABOA010004955">
    <property type="protein sequence ID" value="KAF9577345.1"/>
    <property type="molecule type" value="Genomic_DNA"/>
</dbReference>
<evidence type="ECO:0000313" key="3">
    <source>
        <dbReference type="Proteomes" id="UP000780801"/>
    </source>
</evidence>
<dbReference type="AlphaFoldDB" id="A0A9P6KA69"/>